<sequence length="613" mass="69657">MCTGMDSSHYCLEDASKEIRLFDLVSANEQEPAPGRIRRATIGDAPPFVAVSHVWGDRSRDRSVRLESGCGTKYARISTNLDAFFNRLVGLDSTTLPQMWLQGSRLPLWVDMICINQMDVAEKALQIPLMREIYSQASSVIIWINENDNRIRKAFRYLRNLITNKTTTETADIWTLFDPDGWEGLKYLLDCSWFHRRWVLQEFAVPKDAVFLCGSDVMSIDDLFSGIDMAASVLIARPRKFKILHPAHTGSLRPAPALRELRKHYAEPDYHVSLLWLLEHFRSTTATLAHDQVYSLLGLCSSEEVAGNPIRYDLEPEEVYKIFVATHARLYNNLEFLGLCTAAQRDSVCSGSVDKSVSRPFAGPSWVPNWHSERLQRCLGLNDYGTNLKFFNASDKVPMTALFRHNKLEVSGVRLDRILSIGRFCRLERRHELTDPNSRLFQEYFDFWTSVAAAERIMPYRDKKHLAETIARTLSLLGIYLNPMPLLSDIPDMFCRWCRGSNLGRQLAEYGLKPKNATNLEGERVFMGMRRLTAWEPFITESGFIGLARGSSRVGDEIWLVGGSSVPLLLSPQTGDLVGFKVNGEVFFDGFMFGEAMRMDEFGNTSVQQITLV</sequence>
<dbReference type="OrthoDB" id="2157530at2759"/>
<dbReference type="Pfam" id="PF06985">
    <property type="entry name" value="HET"/>
    <property type="match status" value="1"/>
</dbReference>
<evidence type="ECO:0000313" key="3">
    <source>
        <dbReference type="Proteomes" id="UP000191004"/>
    </source>
</evidence>
<dbReference type="PANTHER" id="PTHR24148">
    <property type="entry name" value="ANKYRIN REPEAT DOMAIN-CONTAINING PROTEIN 39 HOMOLOG-RELATED"/>
    <property type="match status" value="1"/>
</dbReference>
<dbReference type="Pfam" id="PF26639">
    <property type="entry name" value="Het-6_barrel"/>
    <property type="match status" value="1"/>
</dbReference>
<dbReference type="InterPro" id="IPR052895">
    <property type="entry name" value="HetReg/Transcr_Mod"/>
</dbReference>
<feature type="domain" description="Heterokaryon incompatibility" evidence="1">
    <location>
        <begin position="48"/>
        <end position="202"/>
    </location>
</feature>
<dbReference type="AlphaFoldDB" id="A0A1T3CCP5"/>
<organism evidence="2 3">
    <name type="scientific">Trichoderma guizhouense</name>
    <dbReference type="NCBI Taxonomy" id="1491466"/>
    <lineage>
        <taxon>Eukaryota</taxon>
        <taxon>Fungi</taxon>
        <taxon>Dikarya</taxon>
        <taxon>Ascomycota</taxon>
        <taxon>Pezizomycotina</taxon>
        <taxon>Sordariomycetes</taxon>
        <taxon>Hypocreomycetidae</taxon>
        <taxon>Hypocreales</taxon>
        <taxon>Hypocreaceae</taxon>
        <taxon>Trichoderma</taxon>
    </lineage>
</organism>
<reference evidence="2 3" key="1">
    <citation type="submission" date="2016-04" db="EMBL/GenBank/DDBJ databases">
        <title>Multiple horizontal gene transfer events from other fungi enriched the ability of the initially mycotrophic fungus Trichoderma (Ascomycota) to feed on dead plant biomass.</title>
        <authorList>
            <person name="Atanasova L."/>
            <person name="Chenthamara K."/>
            <person name="Zhang J."/>
            <person name="Grujic M."/>
            <person name="Henrissat B."/>
            <person name="Kuo A."/>
            <person name="Aertz A."/>
            <person name="Salamov A."/>
            <person name="Lipzen A."/>
            <person name="Labutti K."/>
            <person name="Barry K."/>
            <person name="Miao Y."/>
            <person name="Rahimi M.J."/>
            <person name="Shen Q."/>
            <person name="Grigoriev I.V."/>
            <person name="Kubicek C.P."/>
            <person name="Druzhinina I.S."/>
        </authorList>
    </citation>
    <scope>NUCLEOTIDE SEQUENCE [LARGE SCALE GENOMIC DNA]</scope>
    <source>
        <strain evidence="2 3">NJAU 4742</strain>
    </source>
</reference>
<comment type="caution">
    <text evidence="2">The sequence shown here is derived from an EMBL/GenBank/DDBJ whole genome shotgun (WGS) entry which is preliminary data.</text>
</comment>
<evidence type="ECO:0000259" key="1">
    <source>
        <dbReference type="Pfam" id="PF06985"/>
    </source>
</evidence>
<dbReference type="Proteomes" id="UP000191004">
    <property type="component" value="Unassembled WGS sequence"/>
</dbReference>
<dbReference type="PANTHER" id="PTHR24148:SF64">
    <property type="entry name" value="HETEROKARYON INCOMPATIBILITY DOMAIN-CONTAINING PROTEIN"/>
    <property type="match status" value="1"/>
</dbReference>
<name>A0A1T3CCP5_9HYPO</name>
<accession>A0A1T3CCP5</accession>
<proteinExistence type="predicted"/>
<keyword evidence="3" id="KW-1185">Reference proteome</keyword>
<gene>
    <name evidence="2" type="ORF">A0O28_0019890</name>
</gene>
<protein>
    <submittedName>
        <fullName evidence="2">HET-6OR heterokaryon incompatibility protein (Het-6OR allele)</fullName>
    </submittedName>
</protein>
<dbReference type="EMBL" id="LVVK01000020">
    <property type="protein sequence ID" value="OPB38883.1"/>
    <property type="molecule type" value="Genomic_DNA"/>
</dbReference>
<dbReference type="InterPro" id="IPR010730">
    <property type="entry name" value="HET"/>
</dbReference>
<evidence type="ECO:0000313" key="2">
    <source>
        <dbReference type="EMBL" id="OPB38883.1"/>
    </source>
</evidence>